<feature type="transmembrane region" description="Helical" evidence="1">
    <location>
        <begin position="128"/>
        <end position="149"/>
    </location>
</feature>
<evidence type="ECO:0000313" key="2">
    <source>
        <dbReference type="EMBL" id="AEI41045.1"/>
    </source>
</evidence>
<sequence>MSTLQLGASFVSRLAGLYMVMAGIRILLAGGRAADTGAVPLGLIIPVTETETYIYSIGMISAGAMLVFLLPKQVGRFSRFTVLFGLAAGSVAVGTVFGYMGVELRKAGPVVIQMFDWVRLTGSGQQRIGAWVLQGLAFVFILIVPVLLFRHRWKAAVSGVGLFTVILAGLTQDAAAAKAPLSAEYEARAVVERYLESLLRHDLESMVQYADDLRFPAKREQIRQYRTISDEISEARVLSVTKKGERVMEARIHAVVDGEPGEFTFPVIRKGSHWRVIVGQDRQA</sequence>
<dbReference type="HOGENOM" id="CLU_979500_0_0_9"/>
<gene>
    <name evidence="2" type="ordered locus">KNP414_02484</name>
</gene>
<accession>F8F860</accession>
<dbReference type="KEGG" id="pms:KNP414_02484"/>
<feature type="transmembrane region" description="Helical" evidence="1">
    <location>
        <begin position="82"/>
        <end position="102"/>
    </location>
</feature>
<organism evidence="2 3">
    <name type="scientific">Paenibacillus mucilaginosus (strain KNP414)</name>
    <dbReference type="NCBI Taxonomy" id="1036673"/>
    <lineage>
        <taxon>Bacteria</taxon>
        <taxon>Bacillati</taxon>
        <taxon>Bacillota</taxon>
        <taxon>Bacilli</taxon>
        <taxon>Bacillales</taxon>
        <taxon>Paenibacillaceae</taxon>
        <taxon>Paenibacillus</taxon>
    </lineage>
</organism>
<protein>
    <recommendedName>
        <fullName evidence="4">DUF4878 domain-containing protein</fullName>
    </recommendedName>
</protein>
<proteinExistence type="predicted"/>
<dbReference type="PATRIC" id="fig|1036673.3.peg.2246"/>
<evidence type="ECO:0000313" key="3">
    <source>
        <dbReference type="Proteomes" id="UP000006620"/>
    </source>
</evidence>
<dbReference type="EMBL" id="CP002869">
    <property type="protein sequence ID" value="AEI41045.1"/>
    <property type="molecule type" value="Genomic_DNA"/>
</dbReference>
<evidence type="ECO:0000256" key="1">
    <source>
        <dbReference type="SAM" id="Phobius"/>
    </source>
</evidence>
<name>F8F860_PAEMK</name>
<dbReference type="AlphaFoldDB" id="F8F860"/>
<dbReference type="Proteomes" id="UP000006620">
    <property type="component" value="Chromosome"/>
</dbReference>
<reference evidence="3" key="1">
    <citation type="submission" date="2011-06" db="EMBL/GenBank/DDBJ databases">
        <title>Complete genome sequence of Paenibacillus mucilaginosus KNP414.</title>
        <authorList>
            <person name="Wang J."/>
            <person name="Hu S."/>
            <person name="Hu X."/>
            <person name="Zhang B."/>
            <person name="Dong D."/>
            <person name="Zhang S."/>
            <person name="Zhao K."/>
            <person name="Wu D."/>
        </authorList>
    </citation>
    <scope>NUCLEOTIDE SEQUENCE [LARGE SCALE GENOMIC DNA]</scope>
    <source>
        <strain evidence="3">KNP414</strain>
    </source>
</reference>
<keyword evidence="1" id="KW-1133">Transmembrane helix</keyword>
<feature type="transmembrane region" description="Helical" evidence="1">
    <location>
        <begin position="53"/>
        <end position="70"/>
    </location>
</feature>
<evidence type="ECO:0008006" key="4">
    <source>
        <dbReference type="Google" id="ProtNLM"/>
    </source>
</evidence>
<dbReference type="RefSeq" id="WP_013916206.1">
    <property type="nucleotide sequence ID" value="NC_015690.1"/>
</dbReference>
<keyword evidence="1" id="KW-0472">Membrane</keyword>
<keyword evidence="1" id="KW-0812">Transmembrane</keyword>
<reference evidence="2 3" key="2">
    <citation type="journal article" date="2013" name="Genome Announc.">
        <title>Genome Sequence of Growth-Improving Paenibacillus mucilaginosus Strain KNP414.</title>
        <authorList>
            <person name="Lu J.J."/>
            <person name="Wang J.F."/>
            <person name="Hu X.F."/>
        </authorList>
    </citation>
    <scope>NUCLEOTIDE SEQUENCE [LARGE SCALE GENOMIC DNA]</scope>
    <source>
        <strain evidence="2 3">KNP414</strain>
    </source>
</reference>